<evidence type="ECO:0000313" key="3">
    <source>
        <dbReference type="Proteomes" id="UP000799291"/>
    </source>
</evidence>
<gene>
    <name evidence="2" type="ORF">K458DRAFT_456439</name>
</gene>
<feature type="region of interest" description="Disordered" evidence="1">
    <location>
        <begin position="1"/>
        <end position="54"/>
    </location>
</feature>
<dbReference type="AlphaFoldDB" id="A0A6G1IUP4"/>
<accession>A0A6G1IUP4</accession>
<name>A0A6G1IUP4_9PLEO</name>
<evidence type="ECO:0000313" key="2">
    <source>
        <dbReference type="EMBL" id="KAF2681964.1"/>
    </source>
</evidence>
<sequence length="251" mass="27894">MPSTHNPSPFPSRPHSHKSPIPRTLLSRNRPPPSSPTPSGPTQEPAPSHTHKTAPTLIRSTLKLRRAALDAIALPTSTLPQPNTYTPATARSTVHLHRKLLALFHIYISSASYPSSGAAFATLRSLRGELEWFVRQFDGGVGNARLGGLIVLLCDSYENVLVPLLEVLVEELRAAEKGMCGLEWTFEAVGDRVGEVWAGKCARGREREWEVQRRGKWRVRRERVERRVERRAVEEGSLAEVVFTRFRGGGA</sequence>
<reference evidence="2" key="1">
    <citation type="journal article" date="2020" name="Stud. Mycol.">
        <title>101 Dothideomycetes genomes: a test case for predicting lifestyles and emergence of pathogens.</title>
        <authorList>
            <person name="Haridas S."/>
            <person name="Albert R."/>
            <person name="Binder M."/>
            <person name="Bloem J."/>
            <person name="Labutti K."/>
            <person name="Salamov A."/>
            <person name="Andreopoulos B."/>
            <person name="Baker S."/>
            <person name="Barry K."/>
            <person name="Bills G."/>
            <person name="Bluhm B."/>
            <person name="Cannon C."/>
            <person name="Castanera R."/>
            <person name="Culley D."/>
            <person name="Daum C."/>
            <person name="Ezra D."/>
            <person name="Gonzalez J."/>
            <person name="Henrissat B."/>
            <person name="Kuo A."/>
            <person name="Liang C."/>
            <person name="Lipzen A."/>
            <person name="Lutzoni F."/>
            <person name="Magnuson J."/>
            <person name="Mondo S."/>
            <person name="Nolan M."/>
            <person name="Ohm R."/>
            <person name="Pangilinan J."/>
            <person name="Park H.-J."/>
            <person name="Ramirez L."/>
            <person name="Alfaro M."/>
            <person name="Sun H."/>
            <person name="Tritt A."/>
            <person name="Yoshinaga Y."/>
            <person name="Zwiers L.-H."/>
            <person name="Turgeon B."/>
            <person name="Goodwin S."/>
            <person name="Spatafora J."/>
            <person name="Crous P."/>
            <person name="Grigoriev I."/>
        </authorList>
    </citation>
    <scope>NUCLEOTIDE SEQUENCE</scope>
    <source>
        <strain evidence="2">CBS 122367</strain>
    </source>
</reference>
<dbReference type="Proteomes" id="UP000799291">
    <property type="component" value="Unassembled WGS sequence"/>
</dbReference>
<evidence type="ECO:0000256" key="1">
    <source>
        <dbReference type="SAM" id="MobiDB-lite"/>
    </source>
</evidence>
<organism evidence="2 3">
    <name type="scientific">Lentithecium fluviatile CBS 122367</name>
    <dbReference type="NCBI Taxonomy" id="1168545"/>
    <lineage>
        <taxon>Eukaryota</taxon>
        <taxon>Fungi</taxon>
        <taxon>Dikarya</taxon>
        <taxon>Ascomycota</taxon>
        <taxon>Pezizomycotina</taxon>
        <taxon>Dothideomycetes</taxon>
        <taxon>Pleosporomycetidae</taxon>
        <taxon>Pleosporales</taxon>
        <taxon>Massarineae</taxon>
        <taxon>Lentitheciaceae</taxon>
        <taxon>Lentithecium</taxon>
    </lineage>
</organism>
<dbReference type="EMBL" id="MU005589">
    <property type="protein sequence ID" value="KAF2681964.1"/>
    <property type="molecule type" value="Genomic_DNA"/>
</dbReference>
<protein>
    <submittedName>
        <fullName evidence="2">Uncharacterized protein</fullName>
    </submittedName>
</protein>
<feature type="compositionally biased region" description="Pro residues" evidence="1">
    <location>
        <begin position="30"/>
        <end position="39"/>
    </location>
</feature>
<keyword evidence="3" id="KW-1185">Reference proteome</keyword>
<proteinExistence type="predicted"/>